<dbReference type="Gene3D" id="2.40.50.140">
    <property type="entry name" value="Nucleic acid-binding proteins"/>
    <property type="match status" value="2"/>
</dbReference>
<evidence type="ECO:0000259" key="3">
    <source>
        <dbReference type="Pfam" id="PF17783"/>
    </source>
</evidence>
<proteinExistence type="inferred from homology"/>
<dbReference type="Pfam" id="PF21191">
    <property type="entry name" value="CvfB_1st"/>
    <property type="match status" value="1"/>
</dbReference>
<dbReference type="Pfam" id="PF13509">
    <property type="entry name" value="S1_2"/>
    <property type="match status" value="1"/>
</dbReference>
<dbReference type="Proteomes" id="UP000196118">
    <property type="component" value="Chromosome"/>
</dbReference>
<evidence type="ECO:0000313" key="6">
    <source>
        <dbReference type="EMBL" id="ARW19605.1"/>
    </source>
</evidence>
<dbReference type="InterPro" id="IPR014464">
    <property type="entry name" value="CvfB_fam"/>
</dbReference>
<reference evidence="6 7" key="1">
    <citation type="submission" date="2017-05" db="EMBL/GenBank/DDBJ databases">
        <title>Genome sequence of Pediococcus pentosaceus strain SRCM100892.</title>
        <authorList>
            <person name="Cho S.H."/>
        </authorList>
    </citation>
    <scope>NUCLEOTIDE SEQUENCE [LARGE SCALE GENOMIC DNA]</scope>
    <source>
        <strain evidence="6 7">SRCM100892</strain>
    </source>
</reference>
<dbReference type="AlphaFoldDB" id="A0A1Y0VN81"/>
<accession>A0A1Y0VN81</accession>
<dbReference type="InterPro" id="IPR048587">
    <property type="entry name" value="CvfB_S1_3rd"/>
</dbReference>
<dbReference type="PANTHER" id="PTHR37296">
    <property type="entry name" value="CONSERVED VIRULENCE FACTOR B"/>
    <property type="match status" value="1"/>
</dbReference>
<feature type="domain" description="Conserved virulence factor B second S1" evidence="4">
    <location>
        <begin position="79"/>
        <end position="140"/>
    </location>
</feature>
<evidence type="ECO:0000256" key="1">
    <source>
        <dbReference type="PIRNR" id="PIRNR012524"/>
    </source>
</evidence>
<organism evidence="6 7">
    <name type="scientific">Pediococcus pentosaceus</name>
    <dbReference type="NCBI Taxonomy" id="1255"/>
    <lineage>
        <taxon>Bacteria</taxon>
        <taxon>Bacillati</taxon>
        <taxon>Bacillota</taxon>
        <taxon>Bacilli</taxon>
        <taxon>Lactobacillales</taxon>
        <taxon>Lactobacillaceae</taxon>
        <taxon>Pediococcus</taxon>
    </lineage>
</organism>
<evidence type="ECO:0000313" key="7">
    <source>
        <dbReference type="Proteomes" id="UP000196118"/>
    </source>
</evidence>
<name>A0A1Y0VN81_PEDPE</name>
<gene>
    <name evidence="6" type="ORF">S100892_01032</name>
</gene>
<sequence>MGEINMDTLLGKVEKGKVIDENDDYYFVQLSDGNAYRLDKKEIKKPLKKGSFFTGFTYENADHDRQITRETPRATAGKYGWGTVVKTRKDLGVFVDIGLPNKDIVISLDELPTETSIWPHTNDRILVCLSVDKKERMWAHPADYDVFKAISARADKTMINKNVNATAFRLKMAGSLVLTDNFLLGFIHASERDREPRFGEQLNARVIGVHPDGTLNLSLKPRNYEALGDDAAMVLAMLQHIQDQTLPFNDHSKPDAIKERFGISKGRFKMALGHLLKAGVIQQTEDGIVLKEK</sequence>
<dbReference type="InterPro" id="IPR039566">
    <property type="entry name" value="CvfB_S1_st"/>
</dbReference>
<dbReference type="Pfam" id="PF17783">
    <property type="entry name" value="WHD_CvfB"/>
    <property type="match status" value="1"/>
</dbReference>
<protein>
    <submittedName>
        <fullName evidence="6">Conserved virulence factor</fullName>
    </submittedName>
</protein>
<dbReference type="PIRSF" id="PIRSF012524">
    <property type="entry name" value="YitL_S1"/>
    <property type="match status" value="1"/>
</dbReference>
<dbReference type="Gene3D" id="2.40.50.330">
    <property type="match status" value="1"/>
</dbReference>
<dbReference type="InterPro" id="IPR040764">
    <property type="entry name" value="CvfB_WH"/>
</dbReference>
<dbReference type="Pfam" id="PF21543">
    <property type="entry name" value="CvfB_2nd"/>
    <property type="match status" value="1"/>
</dbReference>
<dbReference type="PANTHER" id="PTHR37296:SF1">
    <property type="entry name" value="CONSERVED VIRULENCE FACTOR B"/>
    <property type="match status" value="1"/>
</dbReference>
<evidence type="ECO:0000259" key="2">
    <source>
        <dbReference type="Pfam" id="PF13509"/>
    </source>
</evidence>
<comment type="similarity">
    <text evidence="1">Belongs to the CvfB family.</text>
</comment>
<dbReference type="InterPro" id="IPR012340">
    <property type="entry name" value="NA-bd_OB-fold"/>
</dbReference>
<dbReference type="InterPro" id="IPR036388">
    <property type="entry name" value="WH-like_DNA-bd_sf"/>
</dbReference>
<feature type="domain" description="Conserved virulence factor B first S1" evidence="2">
    <location>
        <begin position="10"/>
        <end position="68"/>
    </location>
</feature>
<evidence type="ECO:0000259" key="4">
    <source>
        <dbReference type="Pfam" id="PF21191"/>
    </source>
</evidence>
<dbReference type="Gene3D" id="1.10.10.10">
    <property type="entry name" value="Winged helix-like DNA-binding domain superfamily/Winged helix DNA-binding domain"/>
    <property type="match status" value="1"/>
</dbReference>
<dbReference type="EMBL" id="CP021474">
    <property type="protein sequence ID" value="ARW19605.1"/>
    <property type="molecule type" value="Genomic_DNA"/>
</dbReference>
<feature type="domain" description="Conserved virulence factor B third S1" evidence="5">
    <location>
        <begin position="147"/>
        <end position="221"/>
    </location>
</feature>
<feature type="domain" description="Conserved virulence factor B-like winged helix" evidence="3">
    <location>
        <begin position="232"/>
        <end position="290"/>
    </location>
</feature>
<dbReference type="InterPro" id="IPR048588">
    <property type="entry name" value="CvfB_S1_2nd"/>
</dbReference>
<evidence type="ECO:0000259" key="5">
    <source>
        <dbReference type="Pfam" id="PF21543"/>
    </source>
</evidence>